<reference evidence="2 3" key="1">
    <citation type="submission" date="2017-02" db="EMBL/GenBank/DDBJ databases">
        <title>Draft genome of Saccharomonospora sp. 154.</title>
        <authorList>
            <person name="Alonso-Carmona G.S."/>
            <person name="De La Haba R."/>
            <person name="Vera-Gargallo B."/>
            <person name="Sandoval-Trujillo A.H."/>
            <person name="Ramirez-Duran N."/>
            <person name="Ventosa A."/>
        </authorList>
    </citation>
    <scope>NUCLEOTIDE SEQUENCE [LARGE SCALE GENOMIC DNA]</scope>
    <source>
        <strain evidence="2 3">LRS4.154</strain>
    </source>
</reference>
<gene>
    <name evidence="2" type="ORF">B1813_11170</name>
</gene>
<sequence>MERSVARGHRLSGLLAIAGFGAWLGVSVLQQLNRRDPWSKRLDPSSVFVPEWKFFAPTPVRHDYNLLYRVEADHGEPSPWREIGIIEPRRTGHLVWHPGRREEKALFDAANELFRTAQRTENRDQVRLTVPYLTLLNYVTNRAEGVKSGDRVQFLLATSASHEPDVRPEAVYVSSFHRI</sequence>
<dbReference type="AlphaFoldDB" id="A0A1V9A833"/>
<evidence type="ECO:0000313" key="2">
    <source>
        <dbReference type="EMBL" id="OQO93208.1"/>
    </source>
</evidence>
<feature type="transmembrane region" description="Helical" evidence="1">
    <location>
        <begin position="12"/>
        <end position="32"/>
    </location>
</feature>
<keyword evidence="1" id="KW-0812">Transmembrane</keyword>
<name>A0A1V9A833_SACPI</name>
<dbReference type="EMBL" id="MWIH01000005">
    <property type="protein sequence ID" value="OQO93208.1"/>
    <property type="molecule type" value="Genomic_DNA"/>
</dbReference>
<keyword evidence="1" id="KW-0472">Membrane</keyword>
<evidence type="ECO:0000256" key="1">
    <source>
        <dbReference type="SAM" id="Phobius"/>
    </source>
</evidence>
<protein>
    <submittedName>
        <fullName evidence="2">Uncharacterized protein</fullName>
    </submittedName>
</protein>
<comment type="caution">
    <text evidence="2">The sequence shown here is derived from an EMBL/GenBank/DDBJ whole genome shotgun (WGS) entry which is preliminary data.</text>
</comment>
<evidence type="ECO:0000313" key="3">
    <source>
        <dbReference type="Proteomes" id="UP000192591"/>
    </source>
</evidence>
<keyword evidence="1" id="KW-1133">Transmembrane helix</keyword>
<dbReference type="Proteomes" id="UP000192591">
    <property type="component" value="Unassembled WGS sequence"/>
</dbReference>
<organism evidence="2 3">
    <name type="scientific">Saccharomonospora piscinae</name>
    <dbReference type="NCBI Taxonomy" id="687388"/>
    <lineage>
        <taxon>Bacteria</taxon>
        <taxon>Bacillati</taxon>
        <taxon>Actinomycetota</taxon>
        <taxon>Actinomycetes</taxon>
        <taxon>Pseudonocardiales</taxon>
        <taxon>Pseudonocardiaceae</taxon>
        <taxon>Saccharomonospora</taxon>
    </lineage>
</organism>
<proteinExistence type="predicted"/>
<keyword evidence="3" id="KW-1185">Reference proteome</keyword>
<accession>A0A1V9A833</accession>